<dbReference type="PANTHER" id="PTHR30237">
    <property type="entry name" value="MURAMOYLTETRAPEPTIDE CARBOXYPEPTIDASE"/>
    <property type="match status" value="1"/>
</dbReference>
<sequence length="359" mass="38917">MKITVDPSRRRLLQGLALSISAAALQGCQTMPSPIPPVQTRPSPRLYLTASSGIVPAKQRQLAIPRLERAGFTLENKAALERSYLRFAGTDDERQADLDRLLTQQELPSIVLAARGGYGAMRLLPQLDLARLGARLRESQTLLIGYSDFCSIQLALLAKSGAGSFAGPMLSDFGNARPSAYAMSEFIAAVTTPRRSLRVAGPTPRGSGEGVFWGGNLSVLSSLAGSPYLPDIKGGLLFLEDVGEQPYRLERMLQQLRLAGVLQKQQAIFLGDFAMQNHVDFYDPRYDFAAVVEELRRISGVPVYTGLPFGHIANKTTMPLGFPARFQSDGDGLTLQFLDYPTVSPLGLQPQALLDAVPA</sequence>
<keyword evidence="3" id="KW-0645">Protease</keyword>
<dbReference type="Gene3D" id="3.40.50.10740">
    <property type="entry name" value="Class I glutamine amidotransferase-like"/>
    <property type="match status" value="1"/>
</dbReference>
<evidence type="ECO:0000313" key="9">
    <source>
        <dbReference type="EMBL" id="POZ62400.1"/>
    </source>
</evidence>
<keyword evidence="4" id="KW-0378">Hydrolase</keyword>
<dbReference type="Gene3D" id="3.50.30.60">
    <property type="entry name" value="LD-carboxypeptidase A C-terminal domain-like"/>
    <property type="match status" value="1"/>
</dbReference>
<feature type="domain" description="LD-carboxypeptidase N-terminal" evidence="7">
    <location>
        <begin position="49"/>
        <end position="167"/>
    </location>
</feature>
<keyword evidence="2 9" id="KW-0121">Carboxypeptidase</keyword>
<dbReference type="EMBL" id="PQWB01000030">
    <property type="protein sequence ID" value="POZ62400.1"/>
    <property type="molecule type" value="Genomic_DNA"/>
</dbReference>
<evidence type="ECO:0000313" key="10">
    <source>
        <dbReference type="Proteomes" id="UP000237082"/>
    </source>
</evidence>
<dbReference type="InterPro" id="IPR029062">
    <property type="entry name" value="Class_I_gatase-like"/>
</dbReference>
<dbReference type="Pfam" id="PF17676">
    <property type="entry name" value="Peptidase_S66C"/>
    <property type="match status" value="1"/>
</dbReference>
<feature type="active site" description="Charge relay system" evidence="6">
    <location>
        <position position="240"/>
    </location>
</feature>
<keyword evidence="10" id="KW-1185">Reference proteome</keyword>
<dbReference type="InterPro" id="IPR027461">
    <property type="entry name" value="Carboxypeptidase_A_C_sf"/>
</dbReference>
<comment type="caution">
    <text evidence="9">The sequence shown here is derived from an EMBL/GenBank/DDBJ whole genome shotgun (WGS) entry which is preliminary data.</text>
</comment>
<dbReference type="Pfam" id="PF02016">
    <property type="entry name" value="Peptidase_S66"/>
    <property type="match status" value="1"/>
</dbReference>
<proteinExistence type="inferred from homology"/>
<dbReference type="GO" id="GO:0004180">
    <property type="term" value="F:carboxypeptidase activity"/>
    <property type="evidence" value="ECO:0007669"/>
    <property type="project" value="UniProtKB-KW"/>
</dbReference>
<dbReference type="OrthoDB" id="9807329at2"/>
<organism evidence="9 10">
    <name type="scientific">Chromobacterium alticapitis</name>
    <dbReference type="NCBI Taxonomy" id="2073169"/>
    <lineage>
        <taxon>Bacteria</taxon>
        <taxon>Pseudomonadati</taxon>
        <taxon>Pseudomonadota</taxon>
        <taxon>Betaproteobacteria</taxon>
        <taxon>Neisseriales</taxon>
        <taxon>Chromobacteriaceae</taxon>
        <taxon>Chromobacterium</taxon>
    </lineage>
</organism>
<dbReference type="GO" id="GO:0006508">
    <property type="term" value="P:proteolysis"/>
    <property type="evidence" value="ECO:0007669"/>
    <property type="project" value="UniProtKB-KW"/>
</dbReference>
<protein>
    <submittedName>
        <fullName evidence="9">LD-carboxypeptidase</fullName>
    </submittedName>
</protein>
<reference evidence="10" key="1">
    <citation type="submission" date="2018-02" db="EMBL/GenBank/DDBJ databases">
        <authorList>
            <person name="O'Hara-Hanley K."/>
            <person name="Soby S."/>
        </authorList>
    </citation>
    <scope>NUCLEOTIDE SEQUENCE [LARGE SCALE GENOMIC DNA]</scope>
    <source>
        <strain evidence="10">MWU14-2602</strain>
    </source>
</reference>
<accession>A0A2S5DH37</accession>
<keyword evidence="5" id="KW-0720">Serine protease</keyword>
<evidence type="ECO:0000259" key="7">
    <source>
        <dbReference type="Pfam" id="PF02016"/>
    </source>
</evidence>
<dbReference type="AlphaFoldDB" id="A0A2S5DH37"/>
<dbReference type="GO" id="GO:0008236">
    <property type="term" value="F:serine-type peptidase activity"/>
    <property type="evidence" value="ECO:0007669"/>
    <property type="project" value="UniProtKB-KW"/>
</dbReference>
<feature type="domain" description="LD-carboxypeptidase C-terminal" evidence="8">
    <location>
        <begin position="209"/>
        <end position="325"/>
    </location>
</feature>
<dbReference type="InterPro" id="IPR027478">
    <property type="entry name" value="LdcA_N"/>
</dbReference>
<evidence type="ECO:0000256" key="4">
    <source>
        <dbReference type="ARBA" id="ARBA00022801"/>
    </source>
</evidence>
<dbReference type="PANTHER" id="PTHR30237:SF2">
    <property type="entry name" value="MUREIN TETRAPEPTIDE CARBOXYPEPTIDASE"/>
    <property type="match status" value="1"/>
</dbReference>
<dbReference type="PROSITE" id="PS51318">
    <property type="entry name" value="TAT"/>
    <property type="match status" value="1"/>
</dbReference>
<evidence type="ECO:0000256" key="2">
    <source>
        <dbReference type="ARBA" id="ARBA00022645"/>
    </source>
</evidence>
<dbReference type="InterPro" id="IPR006311">
    <property type="entry name" value="TAT_signal"/>
</dbReference>
<evidence type="ECO:0000256" key="1">
    <source>
        <dbReference type="ARBA" id="ARBA00010233"/>
    </source>
</evidence>
<dbReference type="PIRSF" id="PIRSF028757">
    <property type="entry name" value="LD-carboxypeptidase"/>
    <property type="match status" value="1"/>
</dbReference>
<dbReference type="InterPro" id="IPR040921">
    <property type="entry name" value="Peptidase_S66C"/>
</dbReference>
<dbReference type="SUPFAM" id="SSF141986">
    <property type="entry name" value="LD-carboxypeptidase A C-terminal domain-like"/>
    <property type="match status" value="1"/>
</dbReference>
<dbReference type="InterPro" id="IPR040449">
    <property type="entry name" value="Peptidase_S66_N"/>
</dbReference>
<evidence type="ECO:0000259" key="8">
    <source>
        <dbReference type="Pfam" id="PF17676"/>
    </source>
</evidence>
<dbReference type="CDD" id="cd07025">
    <property type="entry name" value="Peptidase_S66"/>
    <property type="match status" value="1"/>
</dbReference>
<feature type="active site" description="Nucleophile" evidence="6">
    <location>
        <position position="147"/>
    </location>
</feature>
<evidence type="ECO:0000256" key="5">
    <source>
        <dbReference type="ARBA" id="ARBA00022825"/>
    </source>
</evidence>
<dbReference type="PROSITE" id="PS51257">
    <property type="entry name" value="PROKAR_LIPOPROTEIN"/>
    <property type="match status" value="1"/>
</dbReference>
<comment type="similarity">
    <text evidence="1">Belongs to the peptidase S66 family.</text>
</comment>
<name>A0A2S5DH37_9NEIS</name>
<evidence type="ECO:0000256" key="3">
    <source>
        <dbReference type="ARBA" id="ARBA00022670"/>
    </source>
</evidence>
<dbReference type="InterPro" id="IPR003507">
    <property type="entry name" value="S66_fam"/>
</dbReference>
<feature type="active site" description="Charge relay system" evidence="6">
    <location>
        <position position="311"/>
    </location>
</feature>
<dbReference type="Proteomes" id="UP000237082">
    <property type="component" value="Unassembled WGS sequence"/>
</dbReference>
<evidence type="ECO:0000256" key="6">
    <source>
        <dbReference type="PIRSR" id="PIRSR028757-1"/>
    </source>
</evidence>
<gene>
    <name evidence="9" type="ORF">C2I19_08580</name>
</gene>
<dbReference type="SUPFAM" id="SSF52317">
    <property type="entry name" value="Class I glutamine amidotransferase-like"/>
    <property type="match status" value="1"/>
</dbReference>